<evidence type="ECO:0000256" key="3">
    <source>
        <dbReference type="SAM" id="Phobius"/>
    </source>
</evidence>
<keyword evidence="3" id="KW-0472">Membrane</keyword>
<proteinExistence type="predicted"/>
<dbReference type="InterPro" id="IPR017938">
    <property type="entry name" value="Riboflavin_synthase-like_b-brl"/>
</dbReference>
<organism evidence="6 7">
    <name type="scientific">Haliea salexigens</name>
    <dbReference type="NCBI Taxonomy" id="287487"/>
    <lineage>
        <taxon>Bacteria</taxon>
        <taxon>Pseudomonadati</taxon>
        <taxon>Pseudomonadota</taxon>
        <taxon>Gammaproteobacteria</taxon>
        <taxon>Cellvibrionales</taxon>
        <taxon>Halieaceae</taxon>
        <taxon>Haliea</taxon>
    </lineage>
</organism>
<name>A0A3C1KRR9_9GAMM</name>
<evidence type="ECO:0000256" key="2">
    <source>
        <dbReference type="ARBA" id="ARBA00022643"/>
    </source>
</evidence>
<comment type="caution">
    <text evidence="6">The sequence shown here is derived from an EMBL/GenBank/DDBJ whole genome shotgun (WGS) entry which is preliminary data.</text>
</comment>
<evidence type="ECO:0000259" key="5">
    <source>
        <dbReference type="PROSITE" id="PS51384"/>
    </source>
</evidence>
<dbReference type="InterPro" id="IPR029039">
    <property type="entry name" value="Flavoprotein-like_sf"/>
</dbReference>
<dbReference type="Proteomes" id="UP000259273">
    <property type="component" value="Unassembled WGS sequence"/>
</dbReference>
<keyword evidence="2" id="KW-0288">FMN</keyword>
<keyword evidence="3" id="KW-1133">Transmembrane helix</keyword>
<keyword evidence="1" id="KW-0285">Flavoprotein</keyword>
<dbReference type="PANTHER" id="PTHR19384">
    <property type="entry name" value="NITRIC OXIDE SYNTHASE-RELATED"/>
    <property type="match status" value="1"/>
</dbReference>
<feature type="domain" description="FAD-binding FR-type" evidence="5">
    <location>
        <begin position="490"/>
        <end position="596"/>
    </location>
</feature>
<dbReference type="GO" id="GO:0010181">
    <property type="term" value="F:FMN binding"/>
    <property type="evidence" value="ECO:0007669"/>
    <property type="project" value="InterPro"/>
</dbReference>
<dbReference type="EMBL" id="DMND01000225">
    <property type="protein sequence ID" value="HAN29357.1"/>
    <property type="molecule type" value="Genomic_DNA"/>
</dbReference>
<dbReference type="PROSITE" id="PS51384">
    <property type="entry name" value="FAD_FR"/>
    <property type="match status" value="1"/>
</dbReference>
<evidence type="ECO:0000259" key="4">
    <source>
        <dbReference type="PROSITE" id="PS50902"/>
    </source>
</evidence>
<dbReference type="Gene3D" id="2.40.30.10">
    <property type="entry name" value="Translation factors"/>
    <property type="match status" value="1"/>
</dbReference>
<protein>
    <submittedName>
        <fullName evidence="6">Nitric oxide synthase</fullName>
    </submittedName>
</protein>
<dbReference type="Gene3D" id="3.40.50.80">
    <property type="entry name" value="Nucleotide-binding domain of ferredoxin-NADP reductase (FNR) module"/>
    <property type="match status" value="1"/>
</dbReference>
<evidence type="ECO:0000313" key="6">
    <source>
        <dbReference type="EMBL" id="HAN29357.1"/>
    </source>
</evidence>
<dbReference type="SUPFAM" id="SSF52343">
    <property type="entry name" value="Ferredoxin reductase-like, C-terminal NADP-linked domain"/>
    <property type="match status" value="1"/>
</dbReference>
<dbReference type="AlphaFoldDB" id="A0A3C1KRR9"/>
<dbReference type="PRINTS" id="PR00371">
    <property type="entry name" value="FPNCR"/>
</dbReference>
<dbReference type="CDD" id="cd06201">
    <property type="entry name" value="SiR_like2"/>
    <property type="match status" value="1"/>
</dbReference>
<dbReference type="GO" id="GO:0050660">
    <property type="term" value="F:flavin adenine dinucleotide binding"/>
    <property type="evidence" value="ECO:0007669"/>
    <property type="project" value="TreeGrafter"/>
</dbReference>
<dbReference type="Pfam" id="PF00175">
    <property type="entry name" value="NAD_binding_1"/>
    <property type="match status" value="1"/>
</dbReference>
<feature type="transmembrane region" description="Helical" evidence="3">
    <location>
        <begin position="123"/>
        <end position="144"/>
    </location>
</feature>
<dbReference type="InterPro" id="IPR001433">
    <property type="entry name" value="OxRdtase_FAD/NAD-bd"/>
</dbReference>
<evidence type="ECO:0000256" key="1">
    <source>
        <dbReference type="ARBA" id="ARBA00022630"/>
    </source>
</evidence>
<dbReference type="InterPro" id="IPR017927">
    <property type="entry name" value="FAD-bd_FR_type"/>
</dbReference>
<dbReference type="Pfam" id="PF00258">
    <property type="entry name" value="Flavodoxin_1"/>
    <property type="match status" value="1"/>
</dbReference>
<dbReference type="InterPro" id="IPR008254">
    <property type="entry name" value="Flavodoxin/NO_synth"/>
</dbReference>
<dbReference type="InterPro" id="IPR005625">
    <property type="entry name" value="PepSY-ass_TM"/>
</dbReference>
<keyword evidence="3" id="KW-0812">Transmembrane</keyword>
<dbReference type="Gene3D" id="3.40.50.360">
    <property type="match status" value="1"/>
</dbReference>
<dbReference type="InterPro" id="IPR001709">
    <property type="entry name" value="Flavoprot_Pyr_Nucl_cyt_Rdtase"/>
</dbReference>
<dbReference type="InterPro" id="IPR039261">
    <property type="entry name" value="FNR_nucleotide-bd"/>
</dbReference>
<dbReference type="GO" id="GO:0005829">
    <property type="term" value="C:cytosol"/>
    <property type="evidence" value="ECO:0007669"/>
    <property type="project" value="TreeGrafter"/>
</dbReference>
<dbReference type="Pfam" id="PF03929">
    <property type="entry name" value="PepSY_TM"/>
    <property type="match status" value="1"/>
</dbReference>
<sequence>MLRRLHSLPGLFAALFLVVLATSGAILSLQPALERSAATVPARGEVSVAEVAQKASLAYSGIEQIERLPSGAVLVYFTQDGNSGADLINPVTGDLVTTYAPSPFFSWITDLHRAFLWDDRGRAAAGVGALIMVFMCVSGLFLLASRAGGWGKLFAPIRGSGTVNINPRLHTELARAAALGLLLSAMTGVWMSALRFELLTGVDEREADFPQAVAGTAPAPIGSLHALQQVDLMDLHQLIFPFPDNPSDVYSLRTHQGSGYIDQATGEWLSYADYGRAATVQTLIMELHTGEAYWWLGLILGLGALTVPVLAITGALIWWQRRRAMPRMQGNTSRHEADTIVLVGSETNTTWGFAKSLAEGMQVAGCRVHVAPMNRLADRYPKARRLLILTSTYGDGDAPASANQFIHKLEKMPAAFAPPWAILGFGDRQFGNFCAFADLVSEALLQRMWPQILPTEHVDRQSASSFERWGVALGTALEMPLSLRYTPVPRTTKPLILYAREDYGTLVNAHTCVLRFKSAAPRESLPAFAAGDLVGILPPGNNAPRFYSLASKSKDGVLEICVRRQEHGLCSTYLYNLSLGECVDGFIEKNSRFKPPKGKCPILLIGAGTGIGPLMGFIRDNTAHRMMHLYWGGRLPASDFLYEEELHSCLADKRLSRLHVAFSRGVQPAYVQDKLREDAVLIRTLINANAQILVCGGRQMGNDVATAMDTLLAPLSLDVATLKKSGRYLEDTY</sequence>
<feature type="transmembrane region" description="Helical" evidence="3">
    <location>
        <begin position="292"/>
        <end position="319"/>
    </location>
</feature>
<dbReference type="SUPFAM" id="SSF63380">
    <property type="entry name" value="Riboflavin synthase domain-like"/>
    <property type="match status" value="1"/>
</dbReference>
<evidence type="ECO:0000313" key="7">
    <source>
        <dbReference type="Proteomes" id="UP000259273"/>
    </source>
</evidence>
<feature type="domain" description="Flavodoxin-like" evidence="4">
    <location>
        <begin position="339"/>
        <end position="474"/>
    </location>
</feature>
<dbReference type="SUPFAM" id="SSF52218">
    <property type="entry name" value="Flavoproteins"/>
    <property type="match status" value="1"/>
</dbReference>
<gene>
    <name evidence="6" type="ORF">DCP75_16865</name>
</gene>
<reference evidence="6 7" key="1">
    <citation type="journal article" date="2018" name="Nat. Biotechnol.">
        <title>A standardized bacterial taxonomy based on genome phylogeny substantially revises the tree of life.</title>
        <authorList>
            <person name="Parks D.H."/>
            <person name="Chuvochina M."/>
            <person name="Waite D.W."/>
            <person name="Rinke C."/>
            <person name="Skarshewski A."/>
            <person name="Chaumeil P.A."/>
            <person name="Hugenholtz P."/>
        </authorList>
    </citation>
    <scope>NUCLEOTIDE SEQUENCE [LARGE SCALE GENOMIC DNA]</scope>
    <source>
        <strain evidence="6">UBA9158</strain>
    </source>
</reference>
<dbReference type="PROSITE" id="PS50902">
    <property type="entry name" value="FLAVODOXIN_LIKE"/>
    <property type="match status" value="1"/>
</dbReference>
<dbReference type="GO" id="GO:0004783">
    <property type="term" value="F:sulfite reductase (NADPH) activity"/>
    <property type="evidence" value="ECO:0007669"/>
    <property type="project" value="TreeGrafter"/>
</dbReference>
<accession>A0A3C1KRR9</accession>